<dbReference type="AlphaFoldDB" id="C5FYN4"/>
<gene>
    <name evidence="1" type="ORF">MCYG_07451</name>
</gene>
<accession>C5FYN4</accession>
<dbReference type="EMBL" id="DS995707">
    <property type="protein sequence ID" value="EEQ34632.1"/>
    <property type="molecule type" value="Genomic_DNA"/>
</dbReference>
<dbReference type="Proteomes" id="UP000002035">
    <property type="component" value="Unassembled WGS sequence"/>
</dbReference>
<organism evidence="1 2">
    <name type="scientific">Arthroderma otae (strain ATCC MYA-4605 / CBS 113480)</name>
    <name type="common">Microsporum canis</name>
    <dbReference type="NCBI Taxonomy" id="554155"/>
    <lineage>
        <taxon>Eukaryota</taxon>
        <taxon>Fungi</taxon>
        <taxon>Dikarya</taxon>
        <taxon>Ascomycota</taxon>
        <taxon>Pezizomycotina</taxon>
        <taxon>Eurotiomycetes</taxon>
        <taxon>Eurotiomycetidae</taxon>
        <taxon>Onygenales</taxon>
        <taxon>Arthrodermataceae</taxon>
        <taxon>Microsporum</taxon>
    </lineage>
</organism>
<name>C5FYN4_ARTOC</name>
<dbReference type="HOGENOM" id="CLU_2319877_0_0_1"/>
<reference evidence="2" key="1">
    <citation type="journal article" date="2012" name="MBio">
        <title>Comparative genome analysis of Trichophyton rubrum and related dermatophytes reveals candidate genes involved in infection.</title>
        <authorList>
            <person name="Martinez D.A."/>
            <person name="Oliver B.G."/>
            <person name="Graeser Y."/>
            <person name="Goldberg J.M."/>
            <person name="Li W."/>
            <person name="Martinez-Rossi N.M."/>
            <person name="Monod M."/>
            <person name="Shelest E."/>
            <person name="Barton R.C."/>
            <person name="Birch E."/>
            <person name="Brakhage A.A."/>
            <person name="Chen Z."/>
            <person name="Gurr S.J."/>
            <person name="Heiman D."/>
            <person name="Heitman J."/>
            <person name="Kosti I."/>
            <person name="Rossi A."/>
            <person name="Saif S."/>
            <person name="Samalova M."/>
            <person name="Saunders C.W."/>
            <person name="Shea T."/>
            <person name="Summerbell R.C."/>
            <person name="Xu J."/>
            <person name="Young S."/>
            <person name="Zeng Q."/>
            <person name="Birren B.W."/>
            <person name="Cuomo C.A."/>
            <person name="White T.C."/>
        </authorList>
    </citation>
    <scope>NUCLEOTIDE SEQUENCE [LARGE SCALE GENOMIC DNA]</scope>
    <source>
        <strain evidence="2">ATCC MYA-4605 / CBS 113480</strain>
    </source>
</reference>
<evidence type="ECO:0000313" key="1">
    <source>
        <dbReference type="EMBL" id="EEQ34632.1"/>
    </source>
</evidence>
<evidence type="ECO:0000313" key="2">
    <source>
        <dbReference type="Proteomes" id="UP000002035"/>
    </source>
</evidence>
<sequence length="99" mass="11086">MSDSHEGDGLIGQPSDFYTLRRGGVKKAAGPTFGTLPDFLERAPYLPRPGTVDRGRECGTGRKSDPFTAFCITEPRLMQEEWHISKVLGKKPERLAWHK</sequence>
<dbReference type="GeneID" id="9225755"/>
<protein>
    <submittedName>
        <fullName evidence="1">Uncharacterized protein</fullName>
    </submittedName>
</protein>
<dbReference type="VEuPathDB" id="FungiDB:MCYG_07451"/>
<keyword evidence="2" id="KW-1185">Reference proteome</keyword>
<proteinExistence type="predicted"/>
<dbReference type="RefSeq" id="XP_002843668.1">
    <property type="nucleotide sequence ID" value="XM_002843622.1"/>
</dbReference>